<comment type="subunit">
    <text evidence="3">Homodimer.</text>
</comment>
<evidence type="ECO:0000259" key="9">
    <source>
        <dbReference type="Pfam" id="PF02770"/>
    </source>
</evidence>
<dbReference type="InterPro" id="IPR050741">
    <property type="entry name" value="Acyl-CoA_dehydrogenase"/>
</dbReference>
<dbReference type="GO" id="GO:0050660">
    <property type="term" value="F:flavin adenine dinucleotide binding"/>
    <property type="evidence" value="ECO:0007669"/>
    <property type="project" value="InterPro"/>
</dbReference>
<feature type="domain" description="Acyl-CoA dehydrogenase/oxidase N-terminal" evidence="10">
    <location>
        <begin position="10"/>
        <end position="121"/>
    </location>
</feature>
<comment type="cofactor">
    <cofactor evidence="1 7">
        <name>FAD</name>
        <dbReference type="ChEBI" id="CHEBI:57692"/>
    </cofactor>
</comment>
<dbReference type="Gene3D" id="1.20.140.10">
    <property type="entry name" value="Butyryl-CoA Dehydrogenase, subunit A, domain 3"/>
    <property type="match status" value="1"/>
</dbReference>
<dbReference type="InterPro" id="IPR009075">
    <property type="entry name" value="AcylCo_DH/oxidase_C"/>
</dbReference>
<gene>
    <name evidence="11" type="ORF">E3T51_15385</name>
</gene>
<comment type="similarity">
    <text evidence="2 7">Belongs to the acyl-CoA dehydrogenase family.</text>
</comment>
<dbReference type="InterPro" id="IPR006091">
    <property type="entry name" value="Acyl-CoA_Oxase/DH_mid-dom"/>
</dbReference>
<dbReference type="InterPro" id="IPR046373">
    <property type="entry name" value="Acyl-CoA_Oxase/DH_mid-dom_sf"/>
</dbReference>
<evidence type="ECO:0000259" key="8">
    <source>
        <dbReference type="Pfam" id="PF00441"/>
    </source>
</evidence>
<evidence type="ECO:0000256" key="5">
    <source>
        <dbReference type="ARBA" id="ARBA00022827"/>
    </source>
</evidence>
<dbReference type="Gene3D" id="1.10.540.10">
    <property type="entry name" value="Acyl-CoA dehydrogenase/oxidase, N-terminal domain"/>
    <property type="match status" value="1"/>
</dbReference>
<protein>
    <submittedName>
        <fullName evidence="11">Acyl-CoA dehydrogenase</fullName>
    </submittedName>
</protein>
<dbReference type="PANTHER" id="PTHR48083:SF13">
    <property type="entry name" value="ACYL-COA DEHYDROGENASE FAMILY MEMBER 11"/>
    <property type="match status" value="1"/>
</dbReference>
<dbReference type="GO" id="GO:0033539">
    <property type="term" value="P:fatty acid beta-oxidation using acyl-CoA dehydrogenase"/>
    <property type="evidence" value="ECO:0007669"/>
    <property type="project" value="TreeGrafter"/>
</dbReference>
<evidence type="ECO:0000256" key="2">
    <source>
        <dbReference type="ARBA" id="ARBA00009347"/>
    </source>
</evidence>
<dbReference type="InterPro" id="IPR013786">
    <property type="entry name" value="AcylCoA_DH/ox_N"/>
</dbReference>
<feature type="domain" description="Acyl-CoA oxidase/dehydrogenase middle" evidence="9">
    <location>
        <begin position="126"/>
        <end position="207"/>
    </location>
</feature>
<dbReference type="Pfam" id="PF02770">
    <property type="entry name" value="Acyl-CoA_dh_M"/>
    <property type="match status" value="1"/>
</dbReference>
<dbReference type="GO" id="GO:0003995">
    <property type="term" value="F:acyl-CoA dehydrogenase activity"/>
    <property type="evidence" value="ECO:0007669"/>
    <property type="project" value="TreeGrafter"/>
</dbReference>
<evidence type="ECO:0000256" key="6">
    <source>
        <dbReference type="ARBA" id="ARBA00023002"/>
    </source>
</evidence>
<dbReference type="CDD" id="cd00567">
    <property type="entry name" value="ACAD"/>
    <property type="match status" value="1"/>
</dbReference>
<sequence length="432" mass="45932">MSTQSLPADVEDLRIRTREFIRNTVIPAEPRPGEHLAQSTRDRLQAAAKAANVFAPHVPKEFGGQGVPIQHWSAIFQEAGYSPIGASALNCMAPDEGNMHMLNLIATQAQKQRYLVPLAAGTSRSCFGMTEPHPGAGSDPAALLTAAAKVDGGWSINGHKRFTSGADGAAFCIVMARTEAVGDAPTGATMFLVDLDNKGIRLGESIHTMDRAIAGGHPHIYLNDCFVTDDAVLGAVGLGFKYAQVRLGPARLTHCMRWLGLARRSLDIALDRIERREMFGSPMKNLGLAQELIAQSVIDIETSDAIIEKTAALLAADPRAGSAMSSIAKVHCSEAIFRVVDRAIQLCGGDGVSDGLPLAAYLNEVRPFRIYDGANETHKWAISRRASAARKRAVDAGEPYLADVHGSDLDGAAAGSADLHAADLNTELAGIR</sequence>
<reference evidence="11 12" key="1">
    <citation type="submission" date="2019-03" db="EMBL/GenBank/DDBJ databases">
        <title>Genomics of glacier-inhabiting Cryobacterium strains.</title>
        <authorList>
            <person name="Liu Q."/>
            <person name="Xin Y.-H."/>
        </authorList>
    </citation>
    <scope>NUCLEOTIDE SEQUENCE [LARGE SCALE GENOMIC DNA]</scope>
    <source>
        <strain evidence="11 12">Sr54</strain>
    </source>
</reference>
<evidence type="ECO:0000256" key="1">
    <source>
        <dbReference type="ARBA" id="ARBA00001974"/>
    </source>
</evidence>
<dbReference type="Proteomes" id="UP000297626">
    <property type="component" value="Unassembled WGS sequence"/>
</dbReference>
<dbReference type="Pfam" id="PF02771">
    <property type="entry name" value="Acyl-CoA_dh_N"/>
    <property type="match status" value="1"/>
</dbReference>
<dbReference type="InterPro" id="IPR036250">
    <property type="entry name" value="AcylCo_DH-like_C"/>
</dbReference>
<dbReference type="SUPFAM" id="SSF56645">
    <property type="entry name" value="Acyl-CoA dehydrogenase NM domain-like"/>
    <property type="match status" value="1"/>
</dbReference>
<dbReference type="Gene3D" id="2.40.110.10">
    <property type="entry name" value="Butyryl-CoA Dehydrogenase, subunit A, domain 2"/>
    <property type="match status" value="1"/>
</dbReference>
<keyword evidence="6 7" id="KW-0560">Oxidoreductase</keyword>
<dbReference type="Pfam" id="PF00441">
    <property type="entry name" value="Acyl-CoA_dh_1"/>
    <property type="match status" value="1"/>
</dbReference>
<dbReference type="RefSeq" id="WP_134530606.1">
    <property type="nucleotide sequence ID" value="NZ_SOHN01000018.1"/>
</dbReference>
<evidence type="ECO:0000256" key="4">
    <source>
        <dbReference type="ARBA" id="ARBA00022630"/>
    </source>
</evidence>
<evidence type="ECO:0000313" key="12">
    <source>
        <dbReference type="Proteomes" id="UP000297626"/>
    </source>
</evidence>
<name>A0A4V3IWF4_9MICO</name>
<dbReference type="InterPro" id="IPR009100">
    <property type="entry name" value="AcylCoA_DH/oxidase_NM_dom_sf"/>
</dbReference>
<keyword evidence="4 7" id="KW-0285">Flavoprotein</keyword>
<comment type="caution">
    <text evidence="11">The sequence shown here is derived from an EMBL/GenBank/DDBJ whole genome shotgun (WGS) entry which is preliminary data.</text>
</comment>
<evidence type="ECO:0000256" key="7">
    <source>
        <dbReference type="RuleBase" id="RU362125"/>
    </source>
</evidence>
<keyword evidence="12" id="KW-1185">Reference proteome</keyword>
<accession>A0A4V3IWF4</accession>
<dbReference type="AlphaFoldDB" id="A0A4V3IWF4"/>
<organism evidence="11 12">
    <name type="scientific">Cryobacterium serini</name>
    <dbReference type="NCBI Taxonomy" id="1259201"/>
    <lineage>
        <taxon>Bacteria</taxon>
        <taxon>Bacillati</taxon>
        <taxon>Actinomycetota</taxon>
        <taxon>Actinomycetes</taxon>
        <taxon>Micrococcales</taxon>
        <taxon>Microbacteriaceae</taxon>
        <taxon>Cryobacterium</taxon>
    </lineage>
</organism>
<dbReference type="InterPro" id="IPR037069">
    <property type="entry name" value="AcylCoA_DH/ox_N_sf"/>
</dbReference>
<evidence type="ECO:0000256" key="3">
    <source>
        <dbReference type="ARBA" id="ARBA00011738"/>
    </source>
</evidence>
<keyword evidence="5 7" id="KW-0274">FAD</keyword>
<proteinExistence type="inferred from homology"/>
<dbReference type="EMBL" id="SOHN01000018">
    <property type="protein sequence ID" value="TFD85220.1"/>
    <property type="molecule type" value="Genomic_DNA"/>
</dbReference>
<dbReference type="GO" id="GO:0005737">
    <property type="term" value="C:cytoplasm"/>
    <property type="evidence" value="ECO:0007669"/>
    <property type="project" value="TreeGrafter"/>
</dbReference>
<dbReference type="SUPFAM" id="SSF47203">
    <property type="entry name" value="Acyl-CoA dehydrogenase C-terminal domain-like"/>
    <property type="match status" value="1"/>
</dbReference>
<feature type="domain" description="Acyl-CoA dehydrogenase/oxidase C-terminal" evidence="8">
    <location>
        <begin position="239"/>
        <end position="386"/>
    </location>
</feature>
<evidence type="ECO:0000313" key="11">
    <source>
        <dbReference type="EMBL" id="TFD85220.1"/>
    </source>
</evidence>
<evidence type="ECO:0000259" key="10">
    <source>
        <dbReference type="Pfam" id="PF02771"/>
    </source>
</evidence>
<dbReference type="PANTHER" id="PTHR48083">
    <property type="entry name" value="MEDIUM-CHAIN SPECIFIC ACYL-COA DEHYDROGENASE, MITOCHONDRIAL-RELATED"/>
    <property type="match status" value="1"/>
</dbReference>